<dbReference type="InterPro" id="IPR011009">
    <property type="entry name" value="Kinase-like_dom_sf"/>
</dbReference>
<dbReference type="GO" id="GO:0005524">
    <property type="term" value="F:ATP binding"/>
    <property type="evidence" value="ECO:0007669"/>
    <property type="project" value="InterPro"/>
</dbReference>
<evidence type="ECO:0000259" key="1">
    <source>
        <dbReference type="PROSITE" id="PS50011"/>
    </source>
</evidence>
<name>A0A067TA59_GALM3</name>
<dbReference type="AlphaFoldDB" id="A0A067TA59"/>
<dbReference type="Proteomes" id="UP000027222">
    <property type="component" value="Unassembled WGS sequence"/>
</dbReference>
<dbReference type="STRING" id="685588.A0A067TA59"/>
<dbReference type="Gene3D" id="1.10.510.10">
    <property type="entry name" value="Transferase(Phosphotransferase) domain 1"/>
    <property type="match status" value="1"/>
</dbReference>
<keyword evidence="3" id="KW-1185">Reference proteome</keyword>
<gene>
    <name evidence="2" type="ORF">GALMADRAFT_1173938</name>
</gene>
<evidence type="ECO:0000313" key="3">
    <source>
        <dbReference type="Proteomes" id="UP000027222"/>
    </source>
</evidence>
<dbReference type="InterPro" id="IPR000719">
    <property type="entry name" value="Prot_kinase_dom"/>
</dbReference>
<organism evidence="2 3">
    <name type="scientific">Galerina marginata (strain CBS 339.88)</name>
    <dbReference type="NCBI Taxonomy" id="685588"/>
    <lineage>
        <taxon>Eukaryota</taxon>
        <taxon>Fungi</taxon>
        <taxon>Dikarya</taxon>
        <taxon>Basidiomycota</taxon>
        <taxon>Agaricomycotina</taxon>
        <taxon>Agaricomycetes</taxon>
        <taxon>Agaricomycetidae</taxon>
        <taxon>Agaricales</taxon>
        <taxon>Agaricineae</taxon>
        <taxon>Strophariaceae</taxon>
        <taxon>Galerina</taxon>
    </lineage>
</organism>
<accession>A0A067TA59</accession>
<dbReference type="EMBL" id="KL142372">
    <property type="protein sequence ID" value="KDR79996.1"/>
    <property type="molecule type" value="Genomic_DNA"/>
</dbReference>
<proteinExistence type="predicted"/>
<sequence length="352" mass="41162">MKEEYGSIRPSERFWIDLQPFLLERGYKLRPRYDPNWAPSWKKSWNFKSTVSCEDSMSFLYPRILDAVRVNDGTKVVLRKANIHEDIPVLEYLNSPELLADPRNNTVRVLDVIPLPYDRDFALIVMPMLYHFDSHLTPFRHVSEVLEALEQFIYGLAFLHEHQIAHRDACYFNLMMDPTKVIPSGFHFVLNHLQDDVKTQVIYNDRRSVAPVKYYFIDYETADRFEPGEKCLGMIGQNRTVPEMSPTVPYDPFKVDVYQLGSVIPRLIEYYEGLELLKPLGDAMTDKDPEKRLTASESGQKFQELVSPLTEAELSQKIWLRRLSPEDRMIVGFPIETPFWVKFLESLFCCCC</sequence>
<dbReference type="HOGENOM" id="CLU_044121_2_1_1"/>
<dbReference type="SUPFAM" id="SSF56112">
    <property type="entry name" value="Protein kinase-like (PK-like)"/>
    <property type="match status" value="1"/>
</dbReference>
<reference evidence="3" key="1">
    <citation type="journal article" date="2014" name="Proc. Natl. Acad. Sci. U.S.A.">
        <title>Extensive sampling of basidiomycete genomes demonstrates inadequacy of the white-rot/brown-rot paradigm for wood decay fungi.</title>
        <authorList>
            <person name="Riley R."/>
            <person name="Salamov A.A."/>
            <person name="Brown D.W."/>
            <person name="Nagy L.G."/>
            <person name="Floudas D."/>
            <person name="Held B.W."/>
            <person name="Levasseur A."/>
            <person name="Lombard V."/>
            <person name="Morin E."/>
            <person name="Otillar R."/>
            <person name="Lindquist E.A."/>
            <person name="Sun H."/>
            <person name="LaButti K.M."/>
            <person name="Schmutz J."/>
            <person name="Jabbour D."/>
            <person name="Luo H."/>
            <person name="Baker S.E."/>
            <person name="Pisabarro A.G."/>
            <person name="Walton J.D."/>
            <person name="Blanchette R.A."/>
            <person name="Henrissat B."/>
            <person name="Martin F."/>
            <person name="Cullen D."/>
            <person name="Hibbett D.S."/>
            <person name="Grigoriev I.V."/>
        </authorList>
    </citation>
    <scope>NUCLEOTIDE SEQUENCE [LARGE SCALE GENOMIC DNA]</scope>
    <source>
        <strain evidence="3">CBS 339.88</strain>
    </source>
</reference>
<feature type="domain" description="Protein kinase" evidence="1">
    <location>
        <begin position="1"/>
        <end position="340"/>
    </location>
</feature>
<dbReference type="PROSITE" id="PS50011">
    <property type="entry name" value="PROTEIN_KINASE_DOM"/>
    <property type="match status" value="1"/>
</dbReference>
<dbReference type="GO" id="GO:0004672">
    <property type="term" value="F:protein kinase activity"/>
    <property type="evidence" value="ECO:0007669"/>
    <property type="project" value="InterPro"/>
</dbReference>
<dbReference type="OrthoDB" id="5987198at2759"/>
<protein>
    <recommendedName>
        <fullName evidence="1">Protein kinase domain-containing protein</fullName>
    </recommendedName>
</protein>
<evidence type="ECO:0000313" key="2">
    <source>
        <dbReference type="EMBL" id="KDR79996.1"/>
    </source>
</evidence>